<dbReference type="EMBL" id="JAGSMN010000411">
    <property type="protein sequence ID" value="MBR7674911.1"/>
    <property type="molecule type" value="Genomic_DNA"/>
</dbReference>
<dbReference type="AlphaFoldDB" id="A0A8T4IRF6"/>
<evidence type="ECO:0000313" key="3">
    <source>
        <dbReference type="Proteomes" id="UP000675554"/>
    </source>
</evidence>
<sequence>MEMADPLGAVTRVRRGPHGRITALTDPLGNPTRQGWPIDGKPAWRAHP</sequence>
<feature type="region of interest" description="Disordered" evidence="1">
    <location>
        <begin position="1"/>
        <end position="48"/>
    </location>
</feature>
<evidence type="ECO:0000313" key="2">
    <source>
        <dbReference type="EMBL" id="MBR7674911.1"/>
    </source>
</evidence>
<dbReference type="InterPro" id="IPR031325">
    <property type="entry name" value="RHS_repeat"/>
</dbReference>
<protein>
    <submittedName>
        <fullName evidence="2">RHS repeat protein</fullName>
    </submittedName>
</protein>
<name>A0A8T4IRF6_9ACTN</name>
<proteinExistence type="predicted"/>
<feature type="non-terminal residue" evidence="2">
    <location>
        <position position="48"/>
    </location>
</feature>
<gene>
    <name evidence="2" type="ORF">KDA82_18175</name>
</gene>
<evidence type="ECO:0000256" key="1">
    <source>
        <dbReference type="SAM" id="MobiDB-lite"/>
    </source>
</evidence>
<accession>A0A8T4IRF6</accession>
<dbReference type="Proteomes" id="UP000675554">
    <property type="component" value="Unassembled WGS sequence"/>
</dbReference>
<keyword evidence="3" id="KW-1185">Reference proteome</keyword>
<reference evidence="2" key="1">
    <citation type="submission" date="2021-04" db="EMBL/GenBank/DDBJ databases">
        <title>Sequencing of actinobacteria type strains.</title>
        <authorList>
            <person name="Nguyen G.-S."/>
            <person name="Wentzel A."/>
        </authorList>
    </citation>
    <scope>NUCLEOTIDE SEQUENCE</scope>
    <source>
        <strain evidence="2">DSM 42095</strain>
    </source>
</reference>
<dbReference type="Pfam" id="PF05593">
    <property type="entry name" value="RHS_repeat"/>
    <property type="match status" value="1"/>
</dbReference>
<comment type="caution">
    <text evidence="2">The sequence shown here is derived from an EMBL/GenBank/DDBJ whole genome shotgun (WGS) entry which is preliminary data.</text>
</comment>
<organism evidence="2 3">
    <name type="scientific">Streptomyces daliensis</name>
    <dbReference type="NCBI Taxonomy" id="299421"/>
    <lineage>
        <taxon>Bacteria</taxon>
        <taxon>Bacillati</taxon>
        <taxon>Actinomycetota</taxon>
        <taxon>Actinomycetes</taxon>
        <taxon>Kitasatosporales</taxon>
        <taxon>Streptomycetaceae</taxon>
        <taxon>Streptomyces</taxon>
    </lineage>
</organism>